<dbReference type="AlphaFoldDB" id="A0ABD6Y5J8"/>
<dbReference type="RefSeq" id="WP_109884027.1">
    <property type="nucleotide sequence ID" value="NZ_QGHR01000013.1"/>
</dbReference>
<gene>
    <name evidence="1" type="ORF">DKZ35_06480</name>
</gene>
<accession>A0ABD6Y5J8</accession>
<protein>
    <submittedName>
        <fullName evidence="1">Uncharacterized protein</fullName>
    </submittedName>
</protein>
<comment type="caution">
    <text evidence="1">The sequence shown here is derived from an EMBL/GenBank/DDBJ whole genome shotgun (WGS) entry which is preliminary data.</text>
</comment>
<organism evidence="1 2">
    <name type="scientific">Limosilactobacillus reuteri</name>
    <name type="common">Lactobacillus reuteri</name>
    <dbReference type="NCBI Taxonomy" id="1598"/>
    <lineage>
        <taxon>Bacteria</taxon>
        <taxon>Bacillati</taxon>
        <taxon>Bacillota</taxon>
        <taxon>Bacilli</taxon>
        <taxon>Lactobacillales</taxon>
        <taxon>Lactobacillaceae</taxon>
        <taxon>Limosilactobacillus</taxon>
    </lineage>
</organism>
<dbReference type="Proteomes" id="UP000245735">
    <property type="component" value="Unassembled WGS sequence"/>
</dbReference>
<name>A0ABD6Y5J8_LIMRT</name>
<dbReference type="EMBL" id="QGHV01000035">
    <property type="protein sequence ID" value="PWT37207.1"/>
    <property type="molecule type" value="Genomic_DNA"/>
</dbReference>
<reference evidence="2" key="1">
    <citation type="journal article" date="2018" name="Front. Microbiol.">
        <title>Comparative Genomics of the Herbivore Gut Symbiont Lactobacillus reuteri Reveals Genetic Diversity and Lifestyle Adaptation.</title>
        <authorList>
            <person name="Zhao J."/>
        </authorList>
    </citation>
    <scope>NUCLEOTIDE SEQUENCE [LARGE SCALE GENOMIC DNA]</scope>
    <source>
        <strain evidence="2">LR9</strain>
    </source>
</reference>
<evidence type="ECO:0000313" key="1">
    <source>
        <dbReference type="EMBL" id="PWT37207.1"/>
    </source>
</evidence>
<sequence length="96" mass="11579">MQEKLQRAIIQNEIEKNKTILLSSFGLDGIRKSWFKEKIILKILDRFNSDKETALYLFFDELKGVYFADTALERFTYLELEKFIEDERLYMLARML</sequence>
<proteinExistence type="predicted"/>
<evidence type="ECO:0000313" key="2">
    <source>
        <dbReference type="Proteomes" id="UP000245735"/>
    </source>
</evidence>